<dbReference type="AlphaFoldDB" id="A0A182NY78"/>
<feature type="chain" id="PRO_5008130563" description="Secreted protein" evidence="1">
    <location>
        <begin position="30"/>
        <end position="135"/>
    </location>
</feature>
<reference evidence="2" key="2">
    <citation type="submission" date="2020-05" db="UniProtKB">
        <authorList>
            <consortium name="EnsemblMetazoa"/>
        </authorList>
    </citation>
    <scope>IDENTIFICATION</scope>
    <source>
        <strain evidence="2">WRAIR2</strain>
    </source>
</reference>
<dbReference type="EnsemblMetazoa" id="ADIR014783-RA">
    <property type="protein sequence ID" value="ADIR014783-PA"/>
    <property type="gene ID" value="ADIR014783"/>
</dbReference>
<keyword evidence="3" id="KW-1185">Reference proteome</keyword>
<evidence type="ECO:0000313" key="2">
    <source>
        <dbReference type="EnsemblMetazoa" id="ADIR014783-PA"/>
    </source>
</evidence>
<sequence length="135" mass="15377">MSLFTRVYSLCIIFCLSFDLSFWPGTGLAVPVLLPGDQSILELAPHLVCVQFRPVTLHVFCTRGKRRLEKEEAMKEVCVWCALLQRRLCFWEVHRRRVRWGGAHAKLFPFTSRPPQVGGTIATGGGSRQANMRFI</sequence>
<feature type="signal peptide" evidence="1">
    <location>
        <begin position="1"/>
        <end position="29"/>
    </location>
</feature>
<name>A0A182NY78_9DIPT</name>
<dbReference type="Proteomes" id="UP000075884">
    <property type="component" value="Unassembled WGS sequence"/>
</dbReference>
<evidence type="ECO:0008006" key="4">
    <source>
        <dbReference type="Google" id="ProtNLM"/>
    </source>
</evidence>
<organism evidence="2 3">
    <name type="scientific">Anopheles dirus</name>
    <dbReference type="NCBI Taxonomy" id="7168"/>
    <lineage>
        <taxon>Eukaryota</taxon>
        <taxon>Metazoa</taxon>
        <taxon>Ecdysozoa</taxon>
        <taxon>Arthropoda</taxon>
        <taxon>Hexapoda</taxon>
        <taxon>Insecta</taxon>
        <taxon>Pterygota</taxon>
        <taxon>Neoptera</taxon>
        <taxon>Endopterygota</taxon>
        <taxon>Diptera</taxon>
        <taxon>Nematocera</taxon>
        <taxon>Culicoidea</taxon>
        <taxon>Culicidae</taxon>
        <taxon>Anophelinae</taxon>
        <taxon>Anopheles</taxon>
    </lineage>
</organism>
<accession>A0A182NY78</accession>
<evidence type="ECO:0000313" key="3">
    <source>
        <dbReference type="Proteomes" id="UP000075884"/>
    </source>
</evidence>
<reference evidence="3" key="1">
    <citation type="submission" date="2013-03" db="EMBL/GenBank/DDBJ databases">
        <title>The Genome Sequence of Anopheles dirus WRAIR2.</title>
        <authorList>
            <consortium name="The Broad Institute Genomics Platform"/>
            <person name="Neafsey D.E."/>
            <person name="Walton C."/>
            <person name="Walker B."/>
            <person name="Young S.K."/>
            <person name="Zeng Q."/>
            <person name="Gargeya S."/>
            <person name="Fitzgerald M."/>
            <person name="Haas B."/>
            <person name="Abouelleil A."/>
            <person name="Allen A.W."/>
            <person name="Alvarado L."/>
            <person name="Arachchi H.M."/>
            <person name="Berlin A.M."/>
            <person name="Chapman S.B."/>
            <person name="Gainer-Dewar J."/>
            <person name="Goldberg J."/>
            <person name="Griggs A."/>
            <person name="Gujja S."/>
            <person name="Hansen M."/>
            <person name="Howarth C."/>
            <person name="Imamovic A."/>
            <person name="Ireland A."/>
            <person name="Larimer J."/>
            <person name="McCowan C."/>
            <person name="Murphy C."/>
            <person name="Pearson M."/>
            <person name="Poon T.W."/>
            <person name="Priest M."/>
            <person name="Roberts A."/>
            <person name="Saif S."/>
            <person name="Shea T."/>
            <person name="Sisk P."/>
            <person name="Sykes S."/>
            <person name="Wortman J."/>
            <person name="Nusbaum C."/>
            <person name="Birren B."/>
        </authorList>
    </citation>
    <scope>NUCLEOTIDE SEQUENCE [LARGE SCALE GENOMIC DNA]</scope>
    <source>
        <strain evidence="3">WRAIR2</strain>
    </source>
</reference>
<evidence type="ECO:0000256" key="1">
    <source>
        <dbReference type="SAM" id="SignalP"/>
    </source>
</evidence>
<proteinExistence type="predicted"/>
<protein>
    <recommendedName>
        <fullName evidence="4">Secreted protein</fullName>
    </recommendedName>
</protein>
<dbReference type="VEuPathDB" id="VectorBase:ADIR014783"/>
<keyword evidence="1" id="KW-0732">Signal</keyword>